<dbReference type="PANTHER" id="PTHR11360:SF284">
    <property type="entry name" value="EG:103B4.3 PROTEIN-RELATED"/>
    <property type="match status" value="1"/>
</dbReference>
<dbReference type="InterPro" id="IPR050327">
    <property type="entry name" value="Proton-linked_MCT"/>
</dbReference>
<feature type="transmembrane region" description="Helical" evidence="6">
    <location>
        <begin position="294"/>
        <end position="315"/>
    </location>
</feature>
<dbReference type="RefSeq" id="WP_187303159.1">
    <property type="nucleotide sequence ID" value="NZ_JACRYT010000009.1"/>
</dbReference>
<keyword evidence="9" id="KW-1185">Reference proteome</keyword>
<evidence type="ECO:0000256" key="5">
    <source>
        <dbReference type="ARBA" id="ARBA00023136"/>
    </source>
</evidence>
<evidence type="ECO:0000313" key="9">
    <source>
        <dbReference type="Proteomes" id="UP000602647"/>
    </source>
</evidence>
<feature type="domain" description="Major facilitator superfamily (MFS) profile" evidence="7">
    <location>
        <begin position="10"/>
        <end position="409"/>
    </location>
</feature>
<dbReference type="PROSITE" id="PS50850">
    <property type="entry name" value="MFS"/>
    <property type="match status" value="1"/>
</dbReference>
<dbReference type="Gene3D" id="1.20.1250.20">
    <property type="entry name" value="MFS general substrate transporter like domains"/>
    <property type="match status" value="2"/>
</dbReference>
<evidence type="ECO:0000313" key="8">
    <source>
        <dbReference type="EMBL" id="MBC6680056.1"/>
    </source>
</evidence>
<feature type="transmembrane region" description="Helical" evidence="6">
    <location>
        <begin position="9"/>
        <end position="34"/>
    </location>
</feature>
<keyword evidence="3 6" id="KW-0812">Transmembrane</keyword>
<dbReference type="InterPro" id="IPR036259">
    <property type="entry name" value="MFS_trans_sf"/>
</dbReference>
<evidence type="ECO:0000256" key="2">
    <source>
        <dbReference type="ARBA" id="ARBA00022448"/>
    </source>
</evidence>
<dbReference type="GO" id="GO:0005886">
    <property type="term" value="C:plasma membrane"/>
    <property type="evidence" value="ECO:0007669"/>
    <property type="project" value="UniProtKB-SubCell"/>
</dbReference>
<name>A0A923NJ63_9FIRM</name>
<protein>
    <submittedName>
        <fullName evidence="8">MFS transporter</fullName>
    </submittedName>
</protein>
<feature type="transmembrane region" description="Helical" evidence="6">
    <location>
        <begin position="229"/>
        <end position="247"/>
    </location>
</feature>
<feature type="transmembrane region" description="Helical" evidence="6">
    <location>
        <begin position="54"/>
        <end position="72"/>
    </location>
</feature>
<gene>
    <name evidence="8" type="ORF">H9L42_09450</name>
</gene>
<feature type="transmembrane region" description="Helical" evidence="6">
    <location>
        <begin position="259"/>
        <end position="282"/>
    </location>
</feature>
<feature type="transmembrane region" description="Helical" evidence="6">
    <location>
        <begin position="79"/>
        <end position="98"/>
    </location>
</feature>
<feature type="transmembrane region" description="Helical" evidence="6">
    <location>
        <begin position="169"/>
        <end position="188"/>
    </location>
</feature>
<feature type="transmembrane region" description="Helical" evidence="6">
    <location>
        <begin position="104"/>
        <end position="127"/>
    </location>
</feature>
<dbReference type="PANTHER" id="PTHR11360">
    <property type="entry name" value="MONOCARBOXYLATE TRANSPORTER"/>
    <property type="match status" value="1"/>
</dbReference>
<sequence length="420" mass="45454">MEKKKNRFYYWVICGLCTLIIFVTMGVITNGFSILMPYIMQTYGFTNSQTSSLITIRCLIALIAMLCIGYYYNLISIRVGIAIAVACAGAAFCIFGMADSYPMFLVGAVFMGFSYGLGSMIPITILISRWFISHRALAIGICASGSGIATIILSPITTMLVESFSLRKTFFIEGALWIAIAVIVLLFLRNKPSEMRLRPYGQKELHDKIRAEGIKKGTVVTYTLSKKGWILMGGVCVCMGALANPGFSHLPILFTTEGFSSMMVAAVISALGIVITIGKIVFGEIMDKIGGFRGSILAFSIFLIGQALCCFAFLQSVPLCVATVLILGMGYPIATIGISVWSGDMASADKFPEVLRKLQIIYACGALTFSSMPGVIADMTGGYIPAYILFSILIFCSLVGIIAAYRESGRKIASSQKTKK</sequence>
<keyword evidence="5 6" id="KW-0472">Membrane</keyword>
<evidence type="ECO:0000256" key="3">
    <source>
        <dbReference type="ARBA" id="ARBA00022692"/>
    </source>
</evidence>
<dbReference type="Pfam" id="PF07690">
    <property type="entry name" value="MFS_1"/>
    <property type="match status" value="1"/>
</dbReference>
<feature type="transmembrane region" description="Helical" evidence="6">
    <location>
        <begin position="383"/>
        <end position="405"/>
    </location>
</feature>
<organism evidence="8 9">
    <name type="scientific">Zhenpiania hominis</name>
    <dbReference type="NCBI Taxonomy" id="2763644"/>
    <lineage>
        <taxon>Bacteria</taxon>
        <taxon>Bacillati</taxon>
        <taxon>Bacillota</taxon>
        <taxon>Clostridia</taxon>
        <taxon>Peptostreptococcales</taxon>
        <taxon>Anaerovoracaceae</taxon>
        <taxon>Zhenpiania</taxon>
    </lineage>
</organism>
<dbReference type="Proteomes" id="UP000602647">
    <property type="component" value="Unassembled WGS sequence"/>
</dbReference>
<feature type="transmembrane region" description="Helical" evidence="6">
    <location>
        <begin position="321"/>
        <end position="340"/>
    </location>
</feature>
<feature type="transmembrane region" description="Helical" evidence="6">
    <location>
        <begin position="136"/>
        <end position="157"/>
    </location>
</feature>
<evidence type="ECO:0000259" key="7">
    <source>
        <dbReference type="PROSITE" id="PS50850"/>
    </source>
</evidence>
<evidence type="ECO:0000256" key="6">
    <source>
        <dbReference type="SAM" id="Phobius"/>
    </source>
</evidence>
<dbReference type="InterPro" id="IPR020846">
    <property type="entry name" value="MFS_dom"/>
</dbReference>
<dbReference type="GO" id="GO:0022857">
    <property type="term" value="F:transmembrane transporter activity"/>
    <property type="evidence" value="ECO:0007669"/>
    <property type="project" value="InterPro"/>
</dbReference>
<dbReference type="AlphaFoldDB" id="A0A923NJ63"/>
<dbReference type="InterPro" id="IPR011701">
    <property type="entry name" value="MFS"/>
</dbReference>
<accession>A0A923NJ63</accession>
<dbReference type="SUPFAM" id="SSF103473">
    <property type="entry name" value="MFS general substrate transporter"/>
    <property type="match status" value="1"/>
</dbReference>
<comment type="caution">
    <text evidence="8">The sequence shown here is derived from an EMBL/GenBank/DDBJ whole genome shotgun (WGS) entry which is preliminary data.</text>
</comment>
<proteinExistence type="predicted"/>
<evidence type="ECO:0000256" key="1">
    <source>
        <dbReference type="ARBA" id="ARBA00004651"/>
    </source>
</evidence>
<keyword evidence="2" id="KW-0813">Transport</keyword>
<feature type="transmembrane region" description="Helical" evidence="6">
    <location>
        <begin position="360"/>
        <end position="377"/>
    </location>
</feature>
<keyword evidence="4 6" id="KW-1133">Transmembrane helix</keyword>
<reference evidence="8" key="1">
    <citation type="submission" date="2020-08" db="EMBL/GenBank/DDBJ databases">
        <title>Genome public.</title>
        <authorList>
            <person name="Liu C."/>
            <person name="Sun Q."/>
        </authorList>
    </citation>
    <scope>NUCLEOTIDE SEQUENCE</scope>
    <source>
        <strain evidence="8">BX12</strain>
    </source>
</reference>
<dbReference type="EMBL" id="JACRYT010000009">
    <property type="protein sequence ID" value="MBC6680056.1"/>
    <property type="molecule type" value="Genomic_DNA"/>
</dbReference>
<evidence type="ECO:0000256" key="4">
    <source>
        <dbReference type="ARBA" id="ARBA00022989"/>
    </source>
</evidence>
<comment type="subcellular location">
    <subcellularLocation>
        <location evidence="1">Cell membrane</location>
        <topology evidence="1">Multi-pass membrane protein</topology>
    </subcellularLocation>
</comment>